<reference evidence="4 5" key="1">
    <citation type="submission" date="2018-08" db="EMBL/GenBank/DDBJ databases">
        <title>A genome reference for cultivated species of the human gut microbiota.</title>
        <authorList>
            <person name="Zou Y."/>
            <person name="Xue W."/>
            <person name="Luo G."/>
        </authorList>
    </citation>
    <scope>NUCLEOTIDE SEQUENCE [LARGE SCALE GENOMIC DNA]</scope>
    <source>
        <strain evidence="4 5">TF11-7</strain>
    </source>
</reference>
<name>A0A3E4LW37_9FIRM</name>
<dbReference type="GeneID" id="77335191"/>
<dbReference type="InterPro" id="IPR015991">
    <property type="entry name" value="TatD/YcfH-like"/>
</dbReference>
<dbReference type="EMBL" id="QSQN01000009">
    <property type="protein sequence ID" value="RGK41332.1"/>
    <property type="molecule type" value="Genomic_DNA"/>
</dbReference>
<gene>
    <name evidence="4" type="ORF">DXD17_04695</name>
</gene>
<evidence type="ECO:0000256" key="3">
    <source>
        <dbReference type="PIRSR" id="PIRSR005902-1"/>
    </source>
</evidence>
<accession>A0A3E4LW37</accession>
<evidence type="ECO:0000256" key="1">
    <source>
        <dbReference type="ARBA" id="ARBA00022723"/>
    </source>
</evidence>
<dbReference type="PANTHER" id="PTHR46124">
    <property type="entry name" value="D-AMINOACYL-TRNA DEACYLASE"/>
    <property type="match status" value="1"/>
</dbReference>
<dbReference type="InterPro" id="IPR032466">
    <property type="entry name" value="Metal_Hydrolase"/>
</dbReference>
<evidence type="ECO:0000313" key="4">
    <source>
        <dbReference type="EMBL" id="RGK41332.1"/>
    </source>
</evidence>
<dbReference type="GO" id="GO:0004536">
    <property type="term" value="F:DNA nuclease activity"/>
    <property type="evidence" value="ECO:0007669"/>
    <property type="project" value="InterPro"/>
</dbReference>
<dbReference type="RefSeq" id="WP_005609503.1">
    <property type="nucleotide sequence ID" value="NZ_CABKOA010000037.1"/>
</dbReference>
<dbReference type="AlphaFoldDB" id="A0A3E4LW37"/>
<dbReference type="CDD" id="cd01310">
    <property type="entry name" value="TatD_DNAse"/>
    <property type="match status" value="1"/>
</dbReference>
<comment type="caution">
    <text evidence="4">The sequence shown here is derived from an EMBL/GenBank/DDBJ whole genome shotgun (WGS) entry which is preliminary data.</text>
</comment>
<dbReference type="FunFam" id="3.20.20.140:FF:000005">
    <property type="entry name" value="TatD family hydrolase"/>
    <property type="match status" value="1"/>
</dbReference>
<feature type="binding site" evidence="3">
    <location>
        <position position="128"/>
    </location>
    <ligand>
        <name>a divalent metal cation</name>
        <dbReference type="ChEBI" id="CHEBI:60240"/>
        <label>2</label>
    </ligand>
</feature>
<feature type="binding site" evidence="3">
    <location>
        <position position="6"/>
    </location>
    <ligand>
        <name>a divalent metal cation</name>
        <dbReference type="ChEBI" id="CHEBI:60240"/>
        <label>1</label>
    </ligand>
</feature>
<evidence type="ECO:0000256" key="2">
    <source>
        <dbReference type="ARBA" id="ARBA00022801"/>
    </source>
</evidence>
<feature type="binding site" evidence="3">
    <location>
        <position position="92"/>
    </location>
    <ligand>
        <name>a divalent metal cation</name>
        <dbReference type="ChEBI" id="CHEBI:60240"/>
        <label>1</label>
    </ligand>
</feature>
<dbReference type="PIRSF" id="PIRSF005902">
    <property type="entry name" value="DNase_TatD"/>
    <property type="match status" value="1"/>
</dbReference>
<keyword evidence="2" id="KW-0378">Hydrolase</keyword>
<evidence type="ECO:0000313" key="5">
    <source>
        <dbReference type="Proteomes" id="UP000260793"/>
    </source>
</evidence>
<dbReference type="InterPro" id="IPR018228">
    <property type="entry name" value="DNase_TatD-rel_CS"/>
</dbReference>
<dbReference type="Proteomes" id="UP000260793">
    <property type="component" value="Unassembled WGS sequence"/>
</dbReference>
<feature type="binding site" evidence="3">
    <location>
        <position position="8"/>
    </location>
    <ligand>
        <name>a divalent metal cation</name>
        <dbReference type="ChEBI" id="CHEBI:60240"/>
        <label>1</label>
    </ligand>
</feature>
<dbReference type="Pfam" id="PF01026">
    <property type="entry name" value="TatD_DNase"/>
    <property type="match status" value="1"/>
</dbReference>
<dbReference type="PANTHER" id="PTHR46124:SF2">
    <property type="entry name" value="D-AMINOACYL-TRNA DEACYLASE"/>
    <property type="match status" value="1"/>
</dbReference>
<protein>
    <submittedName>
        <fullName evidence="4">TatD family deoxyribonuclease</fullName>
    </submittedName>
</protein>
<sequence>MIFDTHAHYDDEQFDADREELLSGMKAGGVGMIVDAAAAVASWDKILELTEKYPFLYGSVGVHPDEVGDLNEENFARMSELADRKKIVAIGEIGLDYYWDKEGHDLQKYWFIRQLELAGEKKLPVMIHSREAAADTMEIMKKYGKDLNGVIHCYSYSPEMAQEYVKMGYFIGVGGVVTFKNAKKLKETVKEIPLESIVLETDCPYLAPEPFRGKRNCSLYISYVAEKIAELKGISAEEVIRQTEENAKQLYQINESRLLKEQVIE</sequence>
<keyword evidence="1 3" id="KW-0479">Metal-binding</keyword>
<feature type="binding site" evidence="3">
    <location>
        <position position="202"/>
    </location>
    <ligand>
        <name>a divalent metal cation</name>
        <dbReference type="ChEBI" id="CHEBI:60240"/>
        <label>1</label>
    </ligand>
</feature>
<dbReference type="GO" id="GO:0016788">
    <property type="term" value="F:hydrolase activity, acting on ester bonds"/>
    <property type="evidence" value="ECO:0007669"/>
    <property type="project" value="InterPro"/>
</dbReference>
<proteinExistence type="predicted"/>
<dbReference type="SUPFAM" id="SSF51556">
    <property type="entry name" value="Metallo-dependent hydrolases"/>
    <property type="match status" value="1"/>
</dbReference>
<dbReference type="PROSITE" id="PS01091">
    <property type="entry name" value="TATD_3"/>
    <property type="match status" value="1"/>
</dbReference>
<organism evidence="4 5">
    <name type="scientific">[Ruminococcus] lactaris</name>
    <dbReference type="NCBI Taxonomy" id="46228"/>
    <lineage>
        <taxon>Bacteria</taxon>
        <taxon>Bacillati</taxon>
        <taxon>Bacillota</taxon>
        <taxon>Clostridia</taxon>
        <taxon>Lachnospirales</taxon>
        <taxon>Lachnospiraceae</taxon>
        <taxon>Mediterraneibacter</taxon>
    </lineage>
</organism>
<dbReference type="InterPro" id="IPR001130">
    <property type="entry name" value="TatD-like"/>
</dbReference>
<dbReference type="Gene3D" id="3.20.20.140">
    <property type="entry name" value="Metal-dependent hydrolases"/>
    <property type="match status" value="1"/>
</dbReference>
<feature type="binding site" evidence="3">
    <location>
        <position position="152"/>
    </location>
    <ligand>
        <name>a divalent metal cation</name>
        <dbReference type="ChEBI" id="CHEBI:60240"/>
        <label>2</label>
    </ligand>
</feature>
<dbReference type="GO" id="GO:0046872">
    <property type="term" value="F:metal ion binding"/>
    <property type="evidence" value="ECO:0007669"/>
    <property type="project" value="UniProtKB-KW"/>
</dbReference>
<dbReference type="NCBIfam" id="TIGR00010">
    <property type="entry name" value="YchF/TatD family DNA exonuclease"/>
    <property type="match status" value="1"/>
</dbReference>